<proteinExistence type="predicted"/>
<dbReference type="RefSeq" id="WP_119205075.1">
    <property type="nucleotide sequence ID" value="NZ_JADNPF010000092.1"/>
</dbReference>
<dbReference type="AlphaFoldDB" id="A0A414AVF3"/>
<reference evidence="1 2" key="1">
    <citation type="submission" date="2018-08" db="EMBL/GenBank/DDBJ databases">
        <title>A genome reference for cultivated species of the human gut microbiota.</title>
        <authorList>
            <person name="Zou Y."/>
            <person name="Xue W."/>
            <person name="Luo G."/>
        </authorList>
    </citation>
    <scope>NUCLEOTIDE SEQUENCE [LARGE SCALE GENOMIC DNA]</scope>
    <source>
        <strain evidence="1 2">AM35-14</strain>
    </source>
</reference>
<gene>
    <name evidence="1" type="ORF">DW839_12720</name>
</gene>
<comment type="caution">
    <text evidence="1">The sequence shown here is derived from an EMBL/GenBank/DDBJ whole genome shotgun (WGS) entry which is preliminary data.</text>
</comment>
<organism evidence="1 2">
    <name type="scientific">Enterocloster bolteae</name>
    <dbReference type="NCBI Taxonomy" id="208479"/>
    <lineage>
        <taxon>Bacteria</taxon>
        <taxon>Bacillati</taxon>
        <taxon>Bacillota</taxon>
        <taxon>Clostridia</taxon>
        <taxon>Lachnospirales</taxon>
        <taxon>Lachnospiraceae</taxon>
        <taxon>Enterocloster</taxon>
    </lineage>
</organism>
<evidence type="ECO:0000313" key="1">
    <source>
        <dbReference type="EMBL" id="RHC55705.1"/>
    </source>
</evidence>
<evidence type="ECO:0000313" key="2">
    <source>
        <dbReference type="Proteomes" id="UP000283975"/>
    </source>
</evidence>
<name>A0A414AVF3_9FIRM</name>
<accession>A0A414AVF3</accession>
<protein>
    <submittedName>
        <fullName evidence="1">Uncharacterized protein</fullName>
    </submittedName>
</protein>
<dbReference type="EMBL" id="QSHZ01000012">
    <property type="protein sequence ID" value="RHC55705.1"/>
    <property type="molecule type" value="Genomic_DNA"/>
</dbReference>
<dbReference type="Proteomes" id="UP000283975">
    <property type="component" value="Unassembled WGS sequence"/>
</dbReference>
<sequence length="96" mass="11219">MRQIDKLLQTLGEPYDIQGFDGEDCIHRKFGNYEFEVSGTGRRHCVLYVWTVSPRVVVAIYKNIPTEHIKDVLGYYASIYQNIPDQIQVERQDIKV</sequence>